<evidence type="ECO:0000256" key="1">
    <source>
        <dbReference type="SAM" id="SignalP"/>
    </source>
</evidence>
<comment type="caution">
    <text evidence="2">The sequence shown here is derived from an EMBL/GenBank/DDBJ whole genome shotgun (WGS) entry which is preliminary data.</text>
</comment>
<name>A0ABT8VTY1_9FLAO</name>
<reference evidence="2" key="1">
    <citation type="submission" date="2023-07" db="EMBL/GenBank/DDBJ databases">
        <title>Wenyingzhuangia sp. chi5 genome sequencing and assembly.</title>
        <authorList>
            <person name="Park S."/>
        </authorList>
    </citation>
    <scope>NUCLEOTIDE SEQUENCE</scope>
    <source>
        <strain evidence="2">Chi5</strain>
    </source>
</reference>
<feature type="chain" id="PRO_5046588103" evidence="1">
    <location>
        <begin position="22"/>
        <end position="65"/>
    </location>
</feature>
<evidence type="ECO:0000313" key="3">
    <source>
        <dbReference type="Proteomes" id="UP001168642"/>
    </source>
</evidence>
<gene>
    <name evidence="2" type="ORF">QVZ41_11255</name>
</gene>
<keyword evidence="3" id="KW-1185">Reference proteome</keyword>
<evidence type="ECO:0000313" key="2">
    <source>
        <dbReference type="EMBL" id="MDO3695416.1"/>
    </source>
</evidence>
<feature type="signal peptide" evidence="1">
    <location>
        <begin position="1"/>
        <end position="21"/>
    </location>
</feature>
<keyword evidence="1" id="KW-0732">Signal</keyword>
<protein>
    <submittedName>
        <fullName evidence="2">Uncharacterized protein</fullName>
    </submittedName>
</protein>
<organism evidence="2 3">
    <name type="scientific">Wenyingzhuangia gilva</name>
    <dbReference type="NCBI Taxonomy" id="3057677"/>
    <lineage>
        <taxon>Bacteria</taxon>
        <taxon>Pseudomonadati</taxon>
        <taxon>Bacteroidota</taxon>
        <taxon>Flavobacteriia</taxon>
        <taxon>Flavobacteriales</taxon>
        <taxon>Flavobacteriaceae</taxon>
        <taxon>Wenyingzhuangia</taxon>
    </lineage>
</organism>
<dbReference type="EMBL" id="JAUMIT010000005">
    <property type="protein sequence ID" value="MDO3695416.1"/>
    <property type="molecule type" value="Genomic_DNA"/>
</dbReference>
<dbReference type="Proteomes" id="UP001168642">
    <property type="component" value="Unassembled WGS sequence"/>
</dbReference>
<dbReference type="RefSeq" id="WP_302884677.1">
    <property type="nucleotide sequence ID" value="NZ_JAUMIT010000005.1"/>
</dbReference>
<proteinExistence type="predicted"/>
<sequence>MSGFFIYIVCFFNLVTPNPTAANINTTTPIFIGRAGGCNPGGGGGGPGAALAEKTIPAANKTNIL</sequence>
<accession>A0ABT8VTY1</accession>